<dbReference type="GO" id="GO:0003700">
    <property type="term" value="F:DNA-binding transcription factor activity"/>
    <property type="evidence" value="ECO:0007669"/>
    <property type="project" value="TreeGrafter"/>
</dbReference>
<feature type="domain" description="IclR-ED" evidence="6">
    <location>
        <begin position="84"/>
        <end position="268"/>
    </location>
</feature>
<name>A0A919T258_9ACTN</name>
<feature type="compositionally biased region" description="Polar residues" evidence="4">
    <location>
        <begin position="1"/>
        <end position="14"/>
    </location>
</feature>
<protein>
    <submittedName>
        <fullName evidence="7">Transcriptional regulator</fullName>
    </submittedName>
</protein>
<evidence type="ECO:0000313" key="8">
    <source>
        <dbReference type="Proteomes" id="UP000680865"/>
    </source>
</evidence>
<dbReference type="GO" id="GO:0045892">
    <property type="term" value="P:negative regulation of DNA-templated transcription"/>
    <property type="evidence" value="ECO:0007669"/>
    <property type="project" value="TreeGrafter"/>
</dbReference>
<sequence>MREHGVNTQANAAATPSDRQRHPLARGIEIITLMVESGEQSYGVRDLGTRLGVSASTAHRLLGDLEELGMVSRTPAGNYRLGMEFLRLAWTASARFPIREAANDVLAELSDQSGESSFFAVYNEQRRRLMFAVSVESPHPLRYTVPQGVWLPLHAGASGLAILAFLPEKVQDEIAHGALEALTERTLVDAGKLAERLAQIRRDGYALSHGERIDGAIAIAAPVKGPAEVVIGDVGITIPETRFNATKTTELTELVKESAALLTHRFTGARLEPAHIGA</sequence>
<dbReference type="Gene3D" id="1.10.10.10">
    <property type="entry name" value="Winged helix-like DNA-binding domain superfamily/Winged helix DNA-binding domain"/>
    <property type="match status" value="1"/>
</dbReference>
<keyword evidence="8" id="KW-1185">Reference proteome</keyword>
<dbReference type="PROSITE" id="PS51078">
    <property type="entry name" value="ICLR_ED"/>
    <property type="match status" value="1"/>
</dbReference>
<dbReference type="PROSITE" id="PS51077">
    <property type="entry name" value="HTH_ICLR"/>
    <property type="match status" value="1"/>
</dbReference>
<dbReference type="InterPro" id="IPR050707">
    <property type="entry name" value="HTH_MetabolicPath_Reg"/>
</dbReference>
<evidence type="ECO:0000256" key="1">
    <source>
        <dbReference type="ARBA" id="ARBA00023015"/>
    </source>
</evidence>
<evidence type="ECO:0000256" key="3">
    <source>
        <dbReference type="ARBA" id="ARBA00023163"/>
    </source>
</evidence>
<dbReference type="InterPro" id="IPR014757">
    <property type="entry name" value="Tscrpt_reg_IclR_C"/>
</dbReference>
<dbReference type="SMART" id="SM00346">
    <property type="entry name" value="HTH_ICLR"/>
    <property type="match status" value="1"/>
</dbReference>
<evidence type="ECO:0000259" key="6">
    <source>
        <dbReference type="PROSITE" id="PS51078"/>
    </source>
</evidence>
<reference evidence="7" key="1">
    <citation type="submission" date="2021-03" db="EMBL/GenBank/DDBJ databases">
        <title>Whole genome shotgun sequence of Actinoplanes consettensis NBRC 14913.</title>
        <authorList>
            <person name="Komaki H."/>
            <person name="Tamura T."/>
        </authorList>
    </citation>
    <scope>NUCLEOTIDE SEQUENCE</scope>
    <source>
        <strain evidence="7">NBRC 14913</strain>
    </source>
</reference>
<evidence type="ECO:0000313" key="7">
    <source>
        <dbReference type="EMBL" id="GIM82108.1"/>
    </source>
</evidence>
<dbReference type="InterPro" id="IPR036390">
    <property type="entry name" value="WH_DNA-bd_sf"/>
</dbReference>
<gene>
    <name evidence="7" type="ORF">Aco04nite_79930</name>
</gene>
<dbReference type="PANTHER" id="PTHR30136:SF24">
    <property type="entry name" value="HTH-TYPE TRANSCRIPTIONAL REPRESSOR ALLR"/>
    <property type="match status" value="1"/>
</dbReference>
<dbReference type="Proteomes" id="UP000680865">
    <property type="component" value="Unassembled WGS sequence"/>
</dbReference>
<keyword evidence="3" id="KW-0804">Transcription</keyword>
<dbReference type="Pfam" id="PF09339">
    <property type="entry name" value="HTH_IclR"/>
    <property type="match status" value="1"/>
</dbReference>
<dbReference type="SUPFAM" id="SSF55781">
    <property type="entry name" value="GAF domain-like"/>
    <property type="match status" value="1"/>
</dbReference>
<dbReference type="GO" id="GO:0003677">
    <property type="term" value="F:DNA binding"/>
    <property type="evidence" value="ECO:0007669"/>
    <property type="project" value="UniProtKB-KW"/>
</dbReference>
<dbReference type="SUPFAM" id="SSF46785">
    <property type="entry name" value="Winged helix' DNA-binding domain"/>
    <property type="match status" value="1"/>
</dbReference>
<feature type="domain" description="HTH iclR-type" evidence="5">
    <location>
        <begin position="21"/>
        <end position="83"/>
    </location>
</feature>
<proteinExistence type="predicted"/>
<keyword evidence="2" id="KW-0238">DNA-binding</keyword>
<evidence type="ECO:0000256" key="4">
    <source>
        <dbReference type="SAM" id="MobiDB-lite"/>
    </source>
</evidence>
<evidence type="ECO:0000259" key="5">
    <source>
        <dbReference type="PROSITE" id="PS51077"/>
    </source>
</evidence>
<dbReference type="AlphaFoldDB" id="A0A919T258"/>
<evidence type="ECO:0000256" key="2">
    <source>
        <dbReference type="ARBA" id="ARBA00023125"/>
    </source>
</evidence>
<dbReference type="EMBL" id="BOQP01000050">
    <property type="protein sequence ID" value="GIM82108.1"/>
    <property type="molecule type" value="Genomic_DNA"/>
</dbReference>
<organism evidence="7 8">
    <name type="scientific">Winogradskya consettensis</name>
    <dbReference type="NCBI Taxonomy" id="113560"/>
    <lineage>
        <taxon>Bacteria</taxon>
        <taxon>Bacillati</taxon>
        <taxon>Actinomycetota</taxon>
        <taxon>Actinomycetes</taxon>
        <taxon>Micromonosporales</taxon>
        <taxon>Micromonosporaceae</taxon>
        <taxon>Winogradskya</taxon>
    </lineage>
</organism>
<keyword evidence="1" id="KW-0805">Transcription regulation</keyword>
<comment type="caution">
    <text evidence="7">The sequence shown here is derived from an EMBL/GenBank/DDBJ whole genome shotgun (WGS) entry which is preliminary data.</text>
</comment>
<dbReference type="InterPro" id="IPR029016">
    <property type="entry name" value="GAF-like_dom_sf"/>
</dbReference>
<feature type="region of interest" description="Disordered" evidence="4">
    <location>
        <begin position="1"/>
        <end position="21"/>
    </location>
</feature>
<accession>A0A919T258</accession>
<dbReference type="Pfam" id="PF01614">
    <property type="entry name" value="IclR_C"/>
    <property type="match status" value="1"/>
</dbReference>
<dbReference type="Gene3D" id="3.30.450.40">
    <property type="match status" value="1"/>
</dbReference>
<dbReference type="InterPro" id="IPR005471">
    <property type="entry name" value="Tscrpt_reg_IclR_N"/>
</dbReference>
<dbReference type="InterPro" id="IPR036388">
    <property type="entry name" value="WH-like_DNA-bd_sf"/>
</dbReference>
<dbReference type="PANTHER" id="PTHR30136">
    <property type="entry name" value="HELIX-TURN-HELIX TRANSCRIPTIONAL REGULATOR, ICLR FAMILY"/>
    <property type="match status" value="1"/>
</dbReference>